<reference evidence="1" key="1">
    <citation type="journal article" date="2020" name="Nature">
        <title>Giant virus diversity and host interactions through global metagenomics.</title>
        <authorList>
            <person name="Schulz F."/>
            <person name="Roux S."/>
            <person name="Paez-Espino D."/>
            <person name="Jungbluth S."/>
            <person name="Walsh D.A."/>
            <person name="Denef V.J."/>
            <person name="McMahon K.D."/>
            <person name="Konstantinidis K.T."/>
            <person name="Eloe-Fadrosh E.A."/>
            <person name="Kyrpides N.C."/>
            <person name="Woyke T."/>
        </authorList>
    </citation>
    <scope>NUCLEOTIDE SEQUENCE</scope>
    <source>
        <strain evidence="1">GVMAG-M-3300001348-25</strain>
    </source>
</reference>
<dbReference type="EMBL" id="MN738851">
    <property type="protein sequence ID" value="QHT28017.1"/>
    <property type="molecule type" value="Genomic_DNA"/>
</dbReference>
<accession>A0A6C0EFN3</accession>
<name>A0A6C0EFN3_9ZZZZ</name>
<proteinExistence type="predicted"/>
<evidence type="ECO:0000313" key="1">
    <source>
        <dbReference type="EMBL" id="QHT28017.1"/>
    </source>
</evidence>
<organism evidence="1">
    <name type="scientific">viral metagenome</name>
    <dbReference type="NCBI Taxonomy" id="1070528"/>
    <lineage>
        <taxon>unclassified sequences</taxon>
        <taxon>metagenomes</taxon>
        <taxon>organismal metagenomes</taxon>
    </lineage>
</organism>
<dbReference type="AlphaFoldDB" id="A0A6C0EFN3"/>
<evidence type="ECO:0008006" key="2">
    <source>
        <dbReference type="Google" id="ProtNLM"/>
    </source>
</evidence>
<sequence length="304" mass="36335">MSVNTNVHMVKEEYLAGHEDIYKDVKKTRQIAIEGKPYKYTKTYALSNDSAIKVNDLMQNKKTEYYLWRYYEFFQTILKIENLSKNLDYEHVCFCFEDLPHIESILINNIWRLGEEWSHTIICCETNYRFISSFVAKTNANIRIIKLDTDIVYIHEINDYLLNKEFLNKFHGKYLFFSNVSSLITSNIEPSDFDTIHYANTGTQGFSFYNKDRLMEQIVNIDEKNKDYTNTQDYYENKKNLYLEKIPANTFYSSVFDSRHINNEYIANKTIDMFDFSHLPDNTNKEETFAKVLKYLEELLNIYY</sequence>
<protein>
    <recommendedName>
        <fullName evidence="2">Nucleotide-diphospho-sugar transferase domain-containing protein</fullName>
    </recommendedName>
</protein>